<dbReference type="Gene3D" id="3.40.50.1010">
    <property type="entry name" value="5'-nuclease"/>
    <property type="match status" value="1"/>
</dbReference>
<name>A0A2M6W315_9BACT</name>
<dbReference type="InterPro" id="IPR047140">
    <property type="entry name" value="LabA"/>
</dbReference>
<reference evidence="3" key="1">
    <citation type="submission" date="2017-09" db="EMBL/GenBank/DDBJ databases">
        <title>Depth-based differentiation of microbial function through sediment-hosted aquifers and enrichment of novel symbionts in the deep terrestrial subsurface.</title>
        <authorList>
            <person name="Probst A.J."/>
            <person name="Ladd B."/>
            <person name="Jarett J.K."/>
            <person name="Geller-Mcgrath D.E."/>
            <person name="Sieber C.M.K."/>
            <person name="Emerson J.B."/>
            <person name="Anantharaman K."/>
            <person name="Thomas B.C."/>
            <person name="Malmstrom R."/>
            <person name="Stieglmeier M."/>
            <person name="Klingl A."/>
            <person name="Woyke T."/>
            <person name="Ryan C.M."/>
            <person name="Banfield J.F."/>
        </authorList>
    </citation>
    <scope>NUCLEOTIDE SEQUENCE [LARGE SCALE GENOMIC DNA]</scope>
</reference>
<evidence type="ECO:0000259" key="1">
    <source>
        <dbReference type="Pfam" id="PF01936"/>
    </source>
</evidence>
<proteinExistence type="predicted"/>
<accession>A0A2M6W315</accession>
<dbReference type="AlphaFoldDB" id="A0A2M6W315"/>
<dbReference type="InterPro" id="IPR021139">
    <property type="entry name" value="NYN"/>
</dbReference>
<evidence type="ECO:0000313" key="2">
    <source>
        <dbReference type="EMBL" id="PIT87186.1"/>
    </source>
</evidence>
<feature type="domain" description="NYN" evidence="1">
    <location>
        <begin position="10"/>
        <end position="150"/>
    </location>
</feature>
<protein>
    <recommendedName>
        <fullName evidence="1">NYN domain-containing protein</fullName>
    </recommendedName>
</protein>
<organism evidence="2 3">
    <name type="scientific">Candidatus Magasanikbacteria bacterium CG10_big_fil_rev_8_21_14_0_10_40_10</name>
    <dbReference type="NCBI Taxonomy" id="1974648"/>
    <lineage>
        <taxon>Bacteria</taxon>
        <taxon>Candidatus Magasanikiibacteriota</taxon>
    </lineage>
</organism>
<evidence type="ECO:0000313" key="3">
    <source>
        <dbReference type="Proteomes" id="UP000231183"/>
    </source>
</evidence>
<comment type="caution">
    <text evidence="2">The sequence shown here is derived from an EMBL/GenBank/DDBJ whole genome shotgun (WGS) entry which is preliminary data.</text>
</comment>
<dbReference type="PANTHER" id="PTHR35458">
    <property type="entry name" value="SLR0755 PROTEIN"/>
    <property type="match status" value="1"/>
</dbReference>
<dbReference type="Proteomes" id="UP000231183">
    <property type="component" value="Unassembled WGS sequence"/>
</dbReference>
<dbReference type="Pfam" id="PF01936">
    <property type="entry name" value="NYN"/>
    <property type="match status" value="1"/>
</dbReference>
<dbReference type="PANTHER" id="PTHR35458:SF2">
    <property type="entry name" value="SLR0755 PROTEIN"/>
    <property type="match status" value="1"/>
</dbReference>
<dbReference type="GO" id="GO:0004540">
    <property type="term" value="F:RNA nuclease activity"/>
    <property type="evidence" value="ECO:0007669"/>
    <property type="project" value="InterPro"/>
</dbReference>
<dbReference type="EMBL" id="PFBX01000049">
    <property type="protein sequence ID" value="PIT87186.1"/>
    <property type="molecule type" value="Genomic_DNA"/>
</dbReference>
<sequence>MNNKENNFAFIDSQNLNLGVKSQGWILDFVRFRVFLNDKYHVKKAFLFIGYIPSNQSLYTDLQKAGYICIFKPTLEFKEGKNVKTKGNVDAELVLHSVIEMPNYEKAIVVSGDGDFYCLFEYLCTNNKLFKIIVPNVKYSSLIRKFSNYIVNIQSFRHKLERKLNK</sequence>
<gene>
    <name evidence="2" type="ORF">COU31_04485</name>
</gene>